<proteinExistence type="predicted"/>
<comment type="caution">
    <text evidence="2">The sequence shown here is derived from an EMBL/GenBank/DDBJ whole genome shotgun (WGS) entry which is preliminary data.</text>
</comment>
<evidence type="ECO:0000313" key="2">
    <source>
        <dbReference type="EMBL" id="KYH34332.1"/>
    </source>
</evidence>
<gene>
    <name evidence="2" type="ORF">CLTEP_17570</name>
</gene>
<keyword evidence="3" id="KW-1185">Reference proteome</keyword>
<dbReference type="OrthoDB" id="9800390at2"/>
<dbReference type="Pfam" id="PF07085">
    <property type="entry name" value="DRTGG"/>
    <property type="match status" value="1"/>
</dbReference>
<dbReference type="InterPro" id="IPR010766">
    <property type="entry name" value="DRTGG"/>
</dbReference>
<protein>
    <submittedName>
        <fullName evidence="2">DRTGG domain protein</fullName>
    </submittedName>
</protein>
<reference evidence="2 3" key="1">
    <citation type="submission" date="2016-02" db="EMBL/GenBank/DDBJ databases">
        <title>Genome sequence of Clostridium tepidiprofundi DSM 19306.</title>
        <authorList>
            <person name="Poehlein A."/>
            <person name="Daniel R."/>
        </authorList>
    </citation>
    <scope>NUCLEOTIDE SEQUENCE [LARGE SCALE GENOMIC DNA]</scope>
    <source>
        <strain evidence="2 3">DSM 19306</strain>
    </source>
</reference>
<dbReference type="AlphaFoldDB" id="A0A151B3K2"/>
<dbReference type="SUPFAM" id="SSF75138">
    <property type="entry name" value="HprK N-terminal domain-like"/>
    <property type="match status" value="1"/>
</dbReference>
<dbReference type="RefSeq" id="WP_066825500.1">
    <property type="nucleotide sequence ID" value="NZ_LTBA01000019.1"/>
</dbReference>
<feature type="domain" description="DRTGG" evidence="1">
    <location>
        <begin position="5"/>
        <end position="102"/>
    </location>
</feature>
<dbReference type="Gene3D" id="3.40.1390.20">
    <property type="entry name" value="HprK N-terminal domain-like"/>
    <property type="match status" value="1"/>
</dbReference>
<name>A0A151B3K2_9CLOT</name>
<sequence length="117" mass="13169">MKLIDIKELLDAEFLTKNNYYDKEIERAFGCDLMSDVLARVSGDVLLLTGLANIQTIRTAEMKDIKCIVYVRGKRPSKEVIDLAEEKEIILMSTKHIMFTACGILFNAGIKGAEIQI</sequence>
<evidence type="ECO:0000313" key="3">
    <source>
        <dbReference type="Proteomes" id="UP000075531"/>
    </source>
</evidence>
<evidence type="ECO:0000259" key="1">
    <source>
        <dbReference type="Pfam" id="PF07085"/>
    </source>
</evidence>
<dbReference type="PATRIC" id="fig|1121338.3.peg.1798"/>
<dbReference type="Proteomes" id="UP000075531">
    <property type="component" value="Unassembled WGS sequence"/>
</dbReference>
<accession>A0A151B3K2</accession>
<dbReference type="InterPro" id="IPR028979">
    <property type="entry name" value="Ser_kin/Pase_Hpr-like_N_sf"/>
</dbReference>
<dbReference type="EMBL" id="LTBA01000019">
    <property type="protein sequence ID" value="KYH34332.1"/>
    <property type="molecule type" value="Genomic_DNA"/>
</dbReference>
<organism evidence="2 3">
    <name type="scientific">Clostridium tepidiprofundi DSM 19306</name>
    <dbReference type="NCBI Taxonomy" id="1121338"/>
    <lineage>
        <taxon>Bacteria</taxon>
        <taxon>Bacillati</taxon>
        <taxon>Bacillota</taxon>
        <taxon>Clostridia</taxon>
        <taxon>Eubacteriales</taxon>
        <taxon>Clostridiaceae</taxon>
        <taxon>Clostridium</taxon>
    </lineage>
</organism>
<dbReference type="STRING" id="1121338.CLTEP_17570"/>